<evidence type="ECO:0000259" key="1">
    <source>
        <dbReference type="Pfam" id="PF20408"/>
    </source>
</evidence>
<evidence type="ECO:0000313" key="2">
    <source>
        <dbReference type="EMBL" id="GHG78014.1"/>
    </source>
</evidence>
<dbReference type="PROSITE" id="PS51257">
    <property type="entry name" value="PROKAR_LIPOPROTEIN"/>
    <property type="match status" value="1"/>
</dbReference>
<evidence type="ECO:0000313" key="3">
    <source>
        <dbReference type="Proteomes" id="UP000659697"/>
    </source>
</evidence>
<dbReference type="RefSeq" id="WP_189434318.1">
    <property type="nucleotide sequence ID" value="NZ_BNAO01000013.1"/>
</dbReference>
<dbReference type="PANTHER" id="PTHR13136">
    <property type="entry name" value="TESTIS DEVELOPMENT PROTEIN PRTD"/>
    <property type="match status" value="1"/>
</dbReference>
<dbReference type="Gene3D" id="3.40.50.1820">
    <property type="entry name" value="alpha/beta hydrolase"/>
    <property type="match status" value="1"/>
</dbReference>
<keyword evidence="2" id="KW-0378">Hydrolase</keyword>
<comment type="caution">
    <text evidence="2">The sequence shown here is derived from an EMBL/GenBank/DDBJ whole genome shotgun (WGS) entry which is preliminary data.</text>
</comment>
<sequence>MKAHLLLTHGAGASCQSDFMQQLAIALRAEQIKVTLFNFSYMQARLVSLTKRPPPKAVLLVPELAQALAELTTGLPLFVGGKSMGSRVASLWAAQQAKPLSSVDSSNESQARAVFAYGYPFHPPRKDSWRTEHFAALKLPLHIIQGERDPFGGKAELASMAWPKVSIDWLAAADHDFTPLKSSGLTQETLIKQAANLTSRYIDAILAQSK</sequence>
<accession>A0ABQ3L2E4</accession>
<gene>
    <name evidence="2" type="ORF">GCM10010919_34070</name>
</gene>
<name>A0ABQ3L2E4_9ALTE</name>
<keyword evidence="3" id="KW-1185">Reference proteome</keyword>
<protein>
    <submittedName>
        <fullName evidence="2">Alpha/beta hydrolase</fullName>
    </submittedName>
</protein>
<dbReference type="Pfam" id="PF20408">
    <property type="entry name" value="Abhydrolase_11"/>
    <property type="match status" value="1"/>
</dbReference>
<dbReference type="InterPro" id="IPR026555">
    <property type="entry name" value="NSL3/Tex30"/>
</dbReference>
<dbReference type="SUPFAM" id="SSF53474">
    <property type="entry name" value="alpha/beta-Hydrolases"/>
    <property type="match status" value="1"/>
</dbReference>
<dbReference type="GO" id="GO:0016787">
    <property type="term" value="F:hydrolase activity"/>
    <property type="evidence" value="ECO:0007669"/>
    <property type="project" value="UniProtKB-KW"/>
</dbReference>
<dbReference type="EMBL" id="BNAO01000013">
    <property type="protein sequence ID" value="GHG78014.1"/>
    <property type="molecule type" value="Genomic_DNA"/>
</dbReference>
<proteinExistence type="predicted"/>
<dbReference type="Proteomes" id="UP000659697">
    <property type="component" value="Unassembled WGS sequence"/>
</dbReference>
<dbReference type="InterPro" id="IPR029058">
    <property type="entry name" value="AB_hydrolase_fold"/>
</dbReference>
<reference evidence="3" key="1">
    <citation type="journal article" date="2019" name="Int. J. Syst. Evol. Microbiol.">
        <title>The Global Catalogue of Microorganisms (GCM) 10K type strain sequencing project: providing services to taxonomists for standard genome sequencing and annotation.</title>
        <authorList>
            <consortium name="The Broad Institute Genomics Platform"/>
            <consortium name="The Broad Institute Genome Sequencing Center for Infectious Disease"/>
            <person name="Wu L."/>
            <person name="Ma J."/>
        </authorList>
    </citation>
    <scope>NUCLEOTIDE SEQUENCE [LARGE SCALE GENOMIC DNA]</scope>
    <source>
        <strain evidence="3">CGMCC 1.7003</strain>
    </source>
</reference>
<feature type="domain" description="KANL3/Tex30 alpha/beta hydrolase-like" evidence="1">
    <location>
        <begin position="2"/>
        <end position="202"/>
    </location>
</feature>
<dbReference type="PANTHER" id="PTHR13136:SF11">
    <property type="entry name" value="TESTIS-EXPRESSED PROTEIN 30"/>
    <property type="match status" value="1"/>
</dbReference>
<dbReference type="InterPro" id="IPR046879">
    <property type="entry name" value="KANL3/Tex30_Abhydrolase"/>
</dbReference>
<organism evidence="2 3">
    <name type="scientific">Alishewanella longhuensis</name>
    <dbReference type="NCBI Taxonomy" id="1091037"/>
    <lineage>
        <taxon>Bacteria</taxon>
        <taxon>Pseudomonadati</taxon>
        <taxon>Pseudomonadota</taxon>
        <taxon>Gammaproteobacteria</taxon>
        <taxon>Alteromonadales</taxon>
        <taxon>Alteromonadaceae</taxon>
        <taxon>Alishewanella</taxon>
    </lineage>
</organism>